<evidence type="ECO:0000256" key="2">
    <source>
        <dbReference type="SAM" id="Phobius"/>
    </source>
</evidence>
<evidence type="ECO:0000256" key="1">
    <source>
        <dbReference type="SAM" id="MobiDB-lite"/>
    </source>
</evidence>
<evidence type="ECO:0000313" key="3">
    <source>
        <dbReference type="EMBL" id="MBP1044610.1"/>
    </source>
</evidence>
<name>A0A940SXR9_9ENTE</name>
<protein>
    <submittedName>
        <fullName evidence="3">DUF1269 domain-containing protein</fullName>
    </submittedName>
</protein>
<keyword evidence="2" id="KW-1133">Transmembrane helix</keyword>
<dbReference type="EMBL" id="JAEEGA010000035">
    <property type="protein sequence ID" value="MBP1044610.1"/>
    <property type="molecule type" value="Genomic_DNA"/>
</dbReference>
<dbReference type="RefSeq" id="WP_209533186.1">
    <property type="nucleotide sequence ID" value="NZ_JAEEGA010000035.1"/>
</dbReference>
<accession>A0A940SXR9</accession>
<feature type="transmembrane region" description="Helical" evidence="2">
    <location>
        <begin position="70"/>
        <end position="90"/>
    </location>
</feature>
<dbReference type="AlphaFoldDB" id="A0A940SXR9"/>
<proteinExistence type="predicted"/>
<sequence>MAKKVIILTFDLESISYQAFSEIKKMHMKREIKGEQMAVVTHRKDGTHKFDIQDFIDFTGNNNSAKGSTIGMLIGLFGGFLPMMLGWFAGSMIGGAKDAKEITEAKSIFESVANQIGEGQTGAVLIAEEDDNRPLNDLIFNRLGGHITRLDFDEVEEDISNAQKMEDEAKKNNDKTETDTPTDIN</sequence>
<reference evidence="3" key="1">
    <citation type="submission" date="2020-12" db="EMBL/GenBank/DDBJ databases">
        <title>Vagococcus allomyrinae sp. nov. and Enterococcus lavae sp. nov., isolated from the larvae of Allomyrina dichotoma.</title>
        <authorList>
            <person name="Lee S.D."/>
        </authorList>
    </citation>
    <scope>NUCLEOTIDE SEQUENCE</scope>
    <source>
        <strain evidence="3">BWB3-3</strain>
    </source>
</reference>
<dbReference type="Proteomes" id="UP000674938">
    <property type="component" value="Unassembled WGS sequence"/>
</dbReference>
<keyword evidence="2" id="KW-0472">Membrane</keyword>
<feature type="compositionally biased region" description="Basic and acidic residues" evidence="1">
    <location>
        <begin position="164"/>
        <end position="178"/>
    </location>
</feature>
<gene>
    <name evidence="3" type="ORF">I6N95_26725</name>
</gene>
<comment type="caution">
    <text evidence="3">The sequence shown here is derived from an EMBL/GenBank/DDBJ whole genome shotgun (WGS) entry which is preliminary data.</text>
</comment>
<feature type="region of interest" description="Disordered" evidence="1">
    <location>
        <begin position="158"/>
        <end position="185"/>
    </location>
</feature>
<keyword evidence="2" id="KW-0812">Transmembrane</keyword>
<organism evidence="3 4">
    <name type="scientific">Vagococcus allomyrinae</name>
    <dbReference type="NCBI Taxonomy" id="2794353"/>
    <lineage>
        <taxon>Bacteria</taxon>
        <taxon>Bacillati</taxon>
        <taxon>Bacillota</taxon>
        <taxon>Bacilli</taxon>
        <taxon>Lactobacillales</taxon>
        <taxon>Enterococcaceae</taxon>
        <taxon>Vagococcus</taxon>
    </lineage>
</organism>
<evidence type="ECO:0000313" key="4">
    <source>
        <dbReference type="Proteomes" id="UP000674938"/>
    </source>
</evidence>
<keyword evidence="4" id="KW-1185">Reference proteome</keyword>